<feature type="domain" description="CCHC-type" evidence="3">
    <location>
        <begin position="301"/>
        <end position="316"/>
    </location>
</feature>
<dbReference type="InterPro" id="IPR036875">
    <property type="entry name" value="Znf_CCHC_sf"/>
</dbReference>
<keyword evidence="5" id="KW-1185">Reference proteome</keyword>
<accession>A0AAD8QIH4</accession>
<feature type="region of interest" description="Disordered" evidence="2">
    <location>
        <begin position="207"/>
        <end position="268"/>
    </location>
</feature>
<dbReference type="Gene3D" id="4.10.60.10">
    <property type="entry name" value="Zinc finger, CCHC-type"/>
    <property type="match status" value="1"/>
</dbReference>
<evidence type="ECO:0000256" key="1">
    <source>
        <dbReference type="PROSITE-ProRule" id="PRU00047"/>
    </source>
</evidence>
<name>A0AAD8QIH4_LOLMU</name>
<feature type="compositionally biased region" description="Low complexity" evidence="2">
    <location>
        <begin position="253"/>
        <end position="266"/>
    </location>
</feature>
<evidence type="ECO:0000313" key="4">
    <source>
        <dbReference type="EMBL" id="KAK1602022.1"/>
    </source>
</evidence>
<feature type="compositionally biased region" description="Polar residues" evidence="2">
    <location>
        <begin position="224"/>
        <end position="233"/>
    </location>
</feature>
<dbReference type="PROSITE" id="PS50158">
    <property type="entry name" value="ZF_CCHC"/>
    <property type="match status" value="1"/>
</dbReference>
<evidence type="ECO:0000256" key="2">
    <source>
        <dbReference type="SAM" id="MobiDB-lite"/>
    </source>
</evidence>
<keyword evidence="1" id="KW-0479">Metal-binding</keyword>
<feature type="region of interest" description="Disordered" evidence="2">
    <location>
        <begin position="644"/>
        <end position="747"/>
    </location>
</feature>
<feature type="compositionally biased region" description="Basic and acidic residues" evidence="2">
    <location>
        <begin position="702"/>
        <end position="711"/>
    </location>
</feature>
<gene>
    <name evidence="4" type="ORF">QYE76_027127</name>
</gene>
<dbReference type="InterPro" id="IPR001878">
    <property type="entry name" value="Znf_CCHC"/>
</dbReference>
<evidence type="ECO:0000313" key="5">
    <source>
        <dbReference type="Proteomes" id="UP001231189"/>
    </source>
</evidence>
<protein>
    <recommendedName>
        <fullName evidence="3">CCHC-type domain-containing protein</fullName>
    </recommendedName>
</protein>
<dbReference type="EMBL" id="JAUUTY010000323">
    <property type="protein sequence ID" value="KAK1602022.1"/>
    <property type="molecule type" value="Genomic_DNA"/>
</dbReference>
<keyword evidence="1" id="KW-0863">Zinc-finger</keyword>
<dbReference type="GO" id="GO:0008270">
    <property type="term" value="F:zinc ion binding"/>
    <property type="evidence" value="ECO:0007669"/>
    <property type="project" value="UniProtKB-KW"/>
</dbReference>
<dbReference type="GO" id="GO:0003676">
    <property type="term" value="F:nucleic acid binding"/>
    <property type="evidence" value="ECO:0007669"/>
    <property type="project" value="InterPro"/>
</dbReference>
<comment type="caution">
    <text evidence="4">The sequence shown here is derived from an EMBL/GenBank/DDBJ whole genome shotgun (WGS) entry which is preliminary data.</text>
</comment>
<dbReference type="SUPFAM" id="SSF57756">
    <property type="entry name" value="Retrovirus zinc finger-like domains"/>
    <property type="match status" value="1"/>
</dbReference>
<dbReference type="AlphaFoldDB" id="A0AAD8QIH4"/>
<reference evidence="4" key="1">
    <citation type="submission" date="2023-07" db="EMBL/GenBank/DDBJ databases">
        <title>A chromosome-level genome assembly of Lolium multiflorum.</title>
        <authorList>
            <person name="Chen Y."/>
            <person name="Copetti D."/>
            <person name="Kolliker R."/>
            <person name="Studer B."/>
        </authorList>
    </citation>
    <scope>NUCLEOTIDE SEQUENCE</scope>
    <source>
        <strain evidence="4">02402/16</strain>
        <tissue evidence="4">Leaf</tissue>
    </source>
</reference>
<keyword evidence="1" id="KW-0862">Zinc</keyword>
<feature type="compositionally biased region" description="Basic and acidic residues" evidence="2">
    <location>
        <begin position="654"/>
        <end position="672"/>
    </location>
</feature>
<organism evidence="4 5">
    <name type="scientific">Lolium multiflorum</name>
    <name type="common">Italian ryegrass</name>
    <name type="synonym">Lolium perenne subsp. multiflorum</name>
    <dbReference type="NCBI Taxonomy" id="4521"/>
    <lineage>
        <taxon>Eukaryota</taxon>
        <taxon>Viridiplantae</taxon>
        <taxon>Streptophyta</taxon>
        <taxon>Embryophyta</taxon>
        <taxon>Tracheophyta</taxon>
        <taxon>Spermatophyta</taxon>
        <taxon>Magnoliopsida</taxon>
        <taxon>Liliopsida</taxon>
        <taxon>Poales</taxon>
        <taxon>Poaceae</taxon>
        <taxon>BOP clade</taxon>
        <taxon>Pooideae</taxon>
        <taxon>Poodae</taxon>
        <taxon>Poeae</taxon>
        <taxon>Poeae Chloroplast Group 2 (Poeae type)</taxon>
        <taxon>Loliodinae</taxon>
        <taxon>Loliinae</taxon>
        <taxon>Lolium</taxon>
    </lineage>
</organism>
<proteinExistence type="predicted"/>
<sequence length="771" mass="86850">MEYDEGDSSASTADMEDHVELDTNNGSASIGDMTDIEHLYTDHDSPSMDNMVDHHSELDHNIDDMVEHYLDYDYDTMMEHRTEHYLDYDIDTMVEPSFDTTLHKNGAYKFPILANGTTYDGMLRIVIDTRHLKIVVDHHHLMIAIDMRHHMIIADTSHLMFTIDIRHHMIIADTSHLMFAIDQHLPRIFDDTPQDMVMMQEDESLNMKRPRLPRPPTHEKISNGARQEATSTRKMVASANREEPHLMVPSPPTATTTMAPTRSSSPKMKTMESTLQDEGRSTHLYANMTMICPPRPRSSQCFRCTQDGHHLWECPNLHCDVCTSNKHMTWECNTPQAHKLYFAQLDAQFANMTLQDTIVFKEWCKEMDKSDVDSSLALNNTIAPSNGVNMGGDGVEKVEHGMIPSTKEANGVENGEHGILPSPTEAHGVENGEHGILPSPTEAHGVEMVEHGKFPSTTEAHGDEQVEPTPTCLIDELVPTPCEHESHLAHLSESDGELSDFHPICEFECFHLEDMSDTQSELREVDDRSMEDIAFANTLTSPSFVSSYVAIGSMEDEFPIMEKMYMVHEDDDITPCLQEVKDVDHMDPTTSTTPTSNESDYKGLLTSEGTFKRWCHLPPLHIHEELSSRTTLFQVGGDDAARPSVYTASYTSSPREDAMETRGRKADVTEAWKRRRKRSWTLQAGTSAPDGRNFRPTGTSAPKDRNFRPDAAKMPSSAQRNGSGRNFRPEGPELPPTRNFRPSSAQVPKLRRNAPGCYCKEIGHFRNLAGT</sequence>
<dbReference type="Proteomes" id="UP001231189">
    <property type="component" value="Unassembled WGS sequence"/>
</dbReference>
<evidence type="ECO:0000259" key="3">
    <source>
        <dbReference type="PROSITE" id="PS50158"/>
    </source>
</evidence>